<dbReference type="EMBL" id="QNBE01000080">
    <property type="protein sequence ID" value="RKX69523.1"/>
    <property type="molecule type" value="Genomic_DNA"/>
</dbReference>
<evidence type="ECO:0000313" key="7">
    <source>
        <dbReference type="EMBL" id="RKX69523.1"/>
    </source>
</evidence>
<evidence type="ECO:0000256" key="6">
    <source>
        <dbReference type="SAM" id="Phobius"/>
    </source>
</evidence>
<keyword evidence="2 6" id="KW-0812">Transmembrane</keyword>
<dbReference type="InterPro" id="IPR001182">
    <property type="entry name" value="FtsW/RodA"/>
</dbReference>
<sequence>MPKKSDPLLLIIPILLTGIGLLFIYSAGGSKFFLRQSIWFLISLFLLIIIARLLPRFLFVTAPPFYIGAIFLLIFTLLFAPTSPRRWLSLGVLSLQGSELAKIATILMIGRYLSTCKRKGLIEIGTVFLFALIPAFLVFAQPNLGSSVIFLIFPFVILLWDGVPLLTLLLILSPLLSLIFSFSLYIWVPYIAFLSLYLLWRKEMIAFLTAVTSNSIVGLLTPLLWHGLKEYQRQRIIGFLAPWIDPKGVGWQMIQSRIAFGSGRLIGKGIFAGTQKKLAFLPAPHTDFIVSVVGEAIGFVGIFLLLTLYLLLSLRILFLARECRSRFASLVVIGIFGLLTYHWFVNIGVAIGILPVTGIPLPFVSYGGSSLLSFFIGIGILISISRYRYER</sequence>
<dbReference type="GO" id="GO:0032153">
    <property type="term" value="C:cell division site"/>
    <property type="evidence" value="ECO:0007669"/>
    <property type="project" value="TreeGrafter"/>
</dbReference>
<name>A0A660SFV8_UNCW3</name>
<comment type="subcellular location">
    <subcellularLocation>
        <location evidence="1">Membrane</location>
        <topology evidence="1">Multi-pass membrane protein</topology>
    </subcellularLocation>
</comment>
<feature type="transmembrane region" description="Helical" evidence="6">
    <location>
        <begin position="121"/>
        <end position="142"/>
    </location>
</feature>
<keyword evidence="4 6" id="KW-1133">Transmembrane helix</keyword>
<dbReference type="PROSITE" id="PS00428">
    <property type="entry name" value="FTSW_RODA_SPOVE"/>
    <property type="match status" value="1"/>
</dbReference>
<dbReference type="InterPro" id="IPR018365">
    <property type="entry name" value="Cell_cycle_FtsW-rel_CS"/>
</dbReference>
<dbReference type="PANTHER" id="PTHR30474:SF1">
    <property type="entry name" value="PEPTIDOGLYCAN GLYCOSYLTRANSFERASE MRDB"/>
    <property type="match status" value="1"/>
</dbReference>
<dbReference type="Pfam" id="PF01098">
    <property type="entry name" value="FTSW_RODA_SPOVE"/>
    <property type="match status" value="1"/>
</dbReference>
<dbReference type="GO" id="GO:0015648">
    <property type="term" value="F:lipid-linked peptidoglycan transporter activity"/>
    <property type="evidence" value="ECO:0007669"/>
    <property type="project" value="TreeGrafter"/>
</dbReference>
<dbReference type="PANTHER" id="PTHR30474">
    <property type="entry name" value="CELL CYCLE PROTEIN"/>
    <property type="match status" value="1"/>
</dbReference>
<evidence type="ECO:0000313" key="8">
    <source>
        <dbReference type="Proteomes" id="UP000268469"/>
    </source>
</evidence>
<feature type="transmembrane region" description="Helical" evidence="6">
    <location>
        <begin position="148"/>
        <end position="171"/>
    </location>
</feature>
<comment type="caution">
    <text evidence="7">The sequence shown here is derived from an EMBL/GenBank/DDBJ whole genome shotgun (WGS) entry which is preliminary data.</text>
</comment>
<feature type="transmembrane region" description="Helical" evidence="6">
    <location>
        <begin position="363"/>
        <end position="384"/>
    </location>
</feature>
<accession>A0A660SFV8</accession>
<protein>
    <submittedName>
        <fullName evidence="7">Rod shape-determining protein RodA</fullName>
    </submittedName>
</protein>
<organism evidence="7 8">
    <name type="scientific">candidate division WOR-3 bacterium</name>
    <dbReference type="NCBI Taxonomy" id="2052148"/>
    <lineage>
        <taxon>Bacteria</taxon>
        <taxon>Bacteria division WOR-3</taxon>
    </lineage>
</organism>
<dbReference type="GO" id="GO:0005886">
    <property type="term" value="C:plasma membrane"/>
    <property type="evidence" value="ECO:0007669"/>
    <property type="project" value="TreeGrafter"/>
</dbReference>
<feature type="transmembrane region" description="Helical" evidence="6">
    <location>
        <begin position="178"/>
        <end position="199"/>
    </location>
</feature>
<feature type="transmembrane region" description="Helical" evidence="6">
    <location>
        <begin position="57"/>
        <end position="81"/>
    </location>
</feature>
<keyword evidence="3" id="KW-0133">Cell shape</keyword>
<keyword evidence="5 6" id="KW-0472">Membrane</keyword>
<dbReference type="NCBIfam" id="NF037961">
    <property type="entry name" value="RodA_shape"/>
    <property type="match status" value="1"/>
</dbReference>
<evidence type="ECO:0000256" key="3">
    <source>
        <dbReference type="ARBA" id="ARBA00022960"/>
    </source>
</evidence>
<evidence type="ECO:0000256" key="2">
    <source>
        <dbReference type="ARBA" id="ARBA00022692"/>
    </source>
</evidence>
<feature type="transmembrane region" description="Helical" evidence="6">
    <location>
        <begin position="296"/>
        <end position="318"/>
    </location>
</feature>
<feature type="transmembrane region" description="Helical" evidence="6">
    <location>
        <begin position="330"/>
        <end position="357"/>
    </location>
</feature>
<proteinExistence type="predicted"/>
<feature type="transmembrane region" description="Helical" evidence="6">
    <location>
        <begin position="7"/>
        <end position="26"/>
    </location>
</feature>
<feature type="transmembrane region" description="Helical" evidence="6">
    <location>
        <begin position="205"/>
        <end position="224"/>
    </location>
</feature>
<dbReference type="AlphaFoldDB" id="A0A660SFV8"/>
<evidence type="ECO:0000256" key="1">
    <source>
        <dbReference type="ARBA" id="ARBA00004141"/>
    </source>
</evidence>
<feature type="transmembrane region" description="Helical" evidence="6">
    <location>
        <begin position="32"/>
        <end position="50"/>
    </location>
</feature>
<dbReference type="GO" id="GO:0051301">
    <property type="term" value="P:cell division"/>
    <property type="evidence" value="ECO:0007669"/>
    <property type="project" value="InterPro"/>
</dbReference>
<gene>
    <name evidence="7" type="ORF">DRP53_07955</name>
</gene>
<evidence type="ECO:0000256" key="5">
    <source>
        <dbReference type="ARBA" id="ARBA00023136"/>
    </source>
</evidence>
<dbReference type="Proteomes" id="UP000268469">
    <property type="component" value="Unassembled WGS sequence"/>
</dbReference>
<evidence type="ECO:0000256" key="4">
    <source>
        <dbReference type="ARBA" id="ARBA00022989"/>
    </source>
</evidence>
<dbReference type="GO" id="GO:0008360">
    <property type="term" value="P:regulation of cell shape"/>
    <property type="evidence" value="ECO:0007669"/>
    <property type="project" value="UniProtKB-KW"/>
</dbReference>
<reference evidence="7 8" key="1">
    <citation type="submission" date="2018-06" db="EMBL/GenBank/DDBJ databases">
        <title>Extensive metabolic versatility and redundancy in microbially diverse, dynamic hydrothermal sediments.</title>
        <authorList>
            <person name="Dombrowski N."/>
            <person name="Teske A."/>
            <person name="Baker B.J."/>
        </authorList>
    </citation>
    <scope>NUCLEOTIDE SEQUENCE [LARGE SCALE GENOMIC DNA]</scope>
    <source>
        <strain evidence="7">B36_G15</strain>
    </source>
</reference>